<dbReference type="AlphaFoldDB" id="A0A9P3H9E8"/>
<dbReference type="InterPro" id="IPR037379">
    <property type="entry name" value="WDR74/Nsa1"/>
</dbReference>
<sequence length="464" mass="51525">MSSQRFYTGDEQGLVKVVTITELPVVKVKRVRRNQPTPEPPAKPVPTIETWGVPDRNKAVQLMCWDHEKNHLVVARKNGVIELLDPKDGTPVKDFKQELVPQEIQNTGIKGVVKKEDTVFVGLFANSESVITCTNTGLLTVHSIQDPSATKTLEVGKDICRMRVHPREHHVVATAGKEQEMTIWDLKQLFKEEETPAVEETTTKGKKKNGKNTASSSKSKAPAPAPTPASTPAAEKGAARYKSKEILGNGQIFKAKNVKNDHLDLRVPVWNTDLVFLSQFDLTRVAVGTKHHQIRVYDTKGARRPAVDVEVGDMPVVAMTNGKDASEVVFSDTVTNVYSVDTLTGAIIGQYKGFTGVATSLSTFRFEDTDTMHLVTVALDRCLRVHDMTKSRKLLHKVYLKQRMTAVVVGEFTPAEIAEDEEETTSNNKRAKGGEDDEENDDDLWESMGKLEDKKSKKRKAVKE</sequence>
<evidence type="ECO:0000313" key="6">
    <source>
        <dbReference type="Proteomes" id="UP000827284"/>
    </source>
</evidence>
<feature type="compositionally biased region" description="Acidic residues" evidence="4">
    <location>
        <begin position="435"/>
        <end position="445"/>
    </location>
</feature>
<dbReference type="PANTHER" id="PTHR16038:SF4">
    <property type="entry name" value="WD REPEAT-CONTAINING PROTEIN 74"/>
    <property type="match status" value="1"/>
</dbReference>
<keyword evidence="6" id="KW-1185">Reference proteome</keyword>
<reference evidence="5" key="2">
    <citation type="journal article" date="2022" name="Microbiol. Resour. Announc.">
        <title>Whole-Genome Sequence of Entomortierella parvispora E1425, a Mucoromycotan Fungus Associated with Burkholderiaceae-Related Endosymbiotic Bacteria.</title>
        <authorList>
            <person name="Herlambang A."/>
            <person name="Guo Y."/>
            <person name="Takashima Y."/>
            <person name="Narisawa K."/>
            <person name="Ohta H."/>
            <person name="Nishizawa T."/>
        </authorList>
    </citation>
    <scope>NUCLEOTIDE SEQUENCE</scope>
    <source>
        <strain evidence="5">E1425</strain>
    </source>
</reference>
<dbReference type="GO" id="GO:0005730">
    <property type="term" value="C:nucleolus"/>
    <property type="evidence" value="ECO:0007669"/>
    <property type="project" value="InterPro"/>
</dbReference>
<evidence type="ECO:0000313" key="5">
    <source>
        <dbReference type="EMBL" id="GJJ72614.1"/>
    </source>
</evidence>
<dbReference type="InterPro" id="IPR036322">
    <property type="entry name" value="WD40_repeat_dom_sf"/>
</dbReference>
<evidence type="ECO:0000256" key="1">
    <source>
        <dbReference type="ARBA" id="ARBA00007861"/>
    </source>
</evidence>
<feature type="region of interest" description="Disordered" evidence="4">
    <location>
        <begin position="417"/>
        <end position="464"/>
    </location>
</feature>
<reference evidence="5" key="1">
    <citation type="submission" date="2021-11" db="EMBL/GenBank/DDBJ databases">
        <authorList>
            <person name="Herlambang A."/>
            <person name="Guo Y."/>
            <person name="Takashima Y."/>
            <person name="Nishizawa T."/>
        </authorList>
    </citation>
    <scope>NUCLEOTIDE SEQUENCE</scope>
    <source>
        <strain evidence="5">E1425</strain>
    </source>
</reference>
<comment type="similarity">
    <text evidence="1">Belongs to the NSA1 family.</text>
</comment>
<dbReference type="InterPro" id="IPR015943">
    <property type="entry name" value="WD40/YVTN_repeat-like_dom_sf"/>
</dbReference>
<dbReference type="OrthoDB" id="18388at2759"/>
<name>A0A9P3H9E8_9FUNG</name>
<organism evidence="5 6">
    <name type="scientific">Entomortierella parvispora</name>
    <dbReference type="NCBI Taxonomy" id="205924"/>
    <lineage>
        <taxon>Eukaryota</taxon>
        <taxon>Fungi</taxon>
        <taxon>Fungi incertae sedis</taxon>
        <taxon>Mucoromycota</taxon>
        <taxon>Mortierellomycotina</taxon>
        <taxon>Mortierellomycetes</taxon>
        <taxon>Mortierellales</taxon>
        <taxon>Mortierellaceae</taxon>
        <taxon>Entomortierella</taxon>
    </lineage>
</organism>
<accession>A0A9P3H9E8</accession>
<comment type="caution">
    <text evidence="5">The sequence shown here is derived from an EMBL/GenBank/DDBJ whole genome shotgun (WGS) entry which is preliminary data.</text>
</comment>
<protein>
    <recommendedName>
        <fullName evidence="3">Ribosome biogenesis protein NSA1</fullName>
    </recommendedName>
</protein>
<dbReference type="PANTHER" id="PTHR16038">
    <property type="entry name" value="NOP SEVEN ASSOCIATED PROTEIN 1"/>
    <property type="match status" value="1"/>
</dbReference>
<feature type="compositionally biased region" description="Low complexity" evidence="4">
    <location>
        <begin position="211"/>
        <end position="222"/>
    </location>
</feature>
<feature type="region of interest" description="Disordered" evidence="4">
    <location>
        <begin position="195"/>
        <end position="240"/>
    </location>
</feature>
<dbReference type="Gene3D" id="2.130.10.10">
    <property type="entry name" value="YVTN repeat-like/Quinoprotein amine dehydrogenase"/>
    <property type="match status" value="2"/>
</dbReference>
<proteinExistence type="inferred from homology"/>
<comment type="subunit">
    <text evidence="2">Component of the pre-66S ribosomal particle.</text>
</comment>
<evidence type="ECO:0000256" key="4">
    <source>
        <dbReference type="SAM" id="MobiDB-lite"/>
    </source>
</evidence>
<dbReference type="SUPFAM" id="SSF50978">
    <property type="entry name" value="WD40 repeat-like"/>
    <property type="match status" value="1"/>
</dbReference>
<evidence type="ECO:0000256" key="3">
    <source>
        <dbReference type="ARBA" id="ARBA00014234"/>
    </source>
</evidence>
<dbReference type="GO" id="GO:0042273">
    <property type="term" value="P:ribosomal large subunit biogenesis"/>
    <property type="evidence" value="ECO:0007669"/>
    <property type="project" value="InterPro"/>
</dbReference>
<dbReference type="GO" id="GO:0030687">
    <property type="term" value="C:preribosome, large subunit precursor"/>
    <property type="evidence" value="ECO:0007669"/>
    <property type="project" value="TreeGrafter"/>
</dbReference>
<dbReference type="Proteomes" id="UP000827284">
    <property type="component" value="Unassembled WGS sequence"/>
</dbReference>
<dbReference type="CDD" id="cd22857">
    <property type="entry name" value="WDR74"/>
    <property type="match status" value="1"/>
</dbReference>
<dbReference type="EMBL" id="BQFW01000007">
    <property type="protein sequence ID" value="GJJ72614.1"/>
    <property type="molecule type" value="Genomic_DNA"/>
</dbReference>
<evidence type="ECO:0000256" key="2">
    <source>
        <dbReference type="ARBA" id="ARBA00011187"/>
    </source>
</evidence>
<gene>
    <name evidence="5" type="ORF">EMPS_04972</name>
</gene>